<reference evidence="2 3" key="1">
    <citation type="journal article" date="2018" name="Front. Microbiol.">
        <title>Genome-Wide Analysis of Corynespora cassiicola Leaf Fall Disease Putative Effectors.</title>
        <authorList>
            <person name="Lopez D."/>
            <person name="Ribeiro S."/>
            <person name="Label P."/>
            <person name="Fumanal B."/>
            <person name="Venisse J.S."/>
            <person name="Kohler A."/>
            <person name="de Oliveira R.R."/>
            <person name="Labutti K."/>
            <person name="Lipzen A."/>
            <person name="Lail K."/>
            <person name="Bauer D."/>
            <person name="Ohm R.A."/>
            <person name="Barry K.W."/>
            <person name="Spatafora J."/>
            <person name="Grigoriev I.V."/>
            <person name="Martin F.M."/>
            <person name="Pujade-Renaud V."/>
        </authorList>
    </citation>
    <scope>NUCLEOTIDE SEQUENCE [LARGE SCALE GENOMIC DNA]</scope>
    <source>
        <strain evidence="2 3">Philippines</strain>
    </source>
</reference>
<organism evidence="2 3">
    <name type="scientific">Corynespora cassiicola Philippines</name>
    <dbReference type="NCBI Taxonomy" id="1448308"/>
    <lineage>
        <taxon>Eukaryota</taxon>
        <taxon>Fungi</taxon>
        <taxon>Dikarya</taxon>
        <taxon>Ascomycota</taxon>
        <taxon>Pezizomycotina</taxon>
        <taxon>Dothideomycetes</taxon>
        <taxon>Pleosporomycetidae</taxon>
        <taxon>Pleosporales</taxon>
        <taxon>Corynesporascaceae</taxon>
        <taxon>Corynespora</taxon>
    </lineage>
</organism>
<evidence type="ECO:0000313" key="2">
    <source>
        <dbReference type="EMBL" id="PSN64779.1"/>
    </source>
</evidence>
<dbReference type="OrthoDB" id="4657524at2759"/>
<evidence type="ECO:0000313" key="3">
    <source>
        <dbReference type="Proteomes" id="UP000240883"/>
    </source>
</evidence>
<gene>
    <name evidence="2" type="ORF">BS50DRAFT_557518</name>
</gene>
<evidence type="ECO:0000259" key="1">
    <source>
        <dbReference type="Pfam" id="PF09792"/>
    </source>
</evidence>
<feature type="domain" description="Ubiquitin 3 binding protein But2 C-terminal" evidence="1">
    <location>
        <begin position="82"/>
        <end position="223"/>
    </location>
</feature>
<dbReference type="Pfam" id="PF09792">
    <property type="entry name" value="But2"/>
    <property type="match status" value="1"/>
</dbReference>
<sequence>MSSCRALYLHQSFISPPQRSGTSSSSHQNISLLFKMKTTTLFTLFASSVVAIPAALAPRASQCPTIPQIAPTGQLPPGTLNPTFLQPISQKNPNKAFPAGQSAIVTPHDKCTLTKFDIPASAQNKTCSLALFLGGCQQDQSEKGPGNIIFQGNLGIRFPVAGQTTWNNQPPLAPPFADAPIIKLGNAYRLGGGPCDYTPGQDFTSVGGSICSNDTTLSFNQNNGGRGKCPVGFHIIIE</sequence>
<name>A0A2T2NHD5_CORCC</name>
<keyword evidence="3" id="KW-1185">Reference proteome</keyword>
<proteinExistence type="predicted"/>
<dbReference type="InterPro" id="IPR018620">
    <property type="entry name" value="Ubiquitin3-bd_protein_But2_C"/>
</dbReference>
<accession>A0A2T2NHD5</accession>
<protein>
    <recommendedName>
        <fullName evidence="1">Ubiquitin 3 binding protein But2 C-terminal domain-containing protein</fullName>
    </recommendedName>
</protein>
<dbReference type="PANTHER" id="PTHR39613:SF1">
    <property type="entry name" value="ANCHORED CELL WALL PROTEIN, PUTATIVE (AFU_ORTHOLOGUE AFUA_4G08960)-RELATED"/>
    <property type="match status" value="1"/>
</dbReference>
<dbReference type="AlphaFoldDB" id="A0A2T2NHD5"/>
<dbReference type="Proteomes" id="UP000240883">
    <property type="component" value="Unassembled WGS sequence"/>
</dbReference>
<dbReference type="EMBL" id="KZ678138">
    <property type="protein sequence ID" value="PSN64779.1"/>
    <property type="molecule type" value="Genomic_DNA"/>
</dbReference>
<dbReference type="PANTHER" id="PTHR39613">
    <property type="entry name" value="ANCHORED CELL WALL PROTEIN, PUTATIVE (AFU_ORTHOLOGUE AFUA_4G08960)-RELATED"/>
    <property type="match status" value="1"/>
</dbReference>